<name>X0X3G7_9ZZZZ</name>
<sequence>MKLEMRGDMRLEQKMKLAPHMIQSMEILQLPILALQERIEQELNSNPVLEVEEPTNPEEAEPVEQQPRDDINEKDLVVDTDNDK</sequence>
<dbReference type="GO" id="GO:0016987">
    <property type="term" value="F:sigma factor activity"/>
    <property type="evidence" value="ECO:0007669"/>
    <property type="project" value="InterPro"/>
</dbReference>
<feature type="region of interest" description="Disordered" evidence="1">
    <location>
        <begin position="45"/>
        <end position="84"/>
    </location>
</feature>
<evidence type="ECO:0000313" key="2">
    <source>
        <dbReference type="EMBL" id="GAG37555.1"/>
    </source>
</evidence>
<comment type="caution">
    <text evidence="2">The sequence shown here is derived from an EMBL/GenBank/DDBJ whole genome shotgun (WGS) entry which is preliminary data.</text>
</comment>
<feature type="compositionally biased region" description="Acidic residues" evidence="1">
    <location>
        <begin position="50"/>
        <end position="62"/>
    </location>
</feature>
<dbReference type="AlphaFoldDB" id="X0X3G7"/>
<dbReference type="EMBL" id="BARS01048537">
    <property type="protein sequence ID" value="GAG37555.1"/>
    <property type="molecule type" value="Genomic_DNA"/>
</dbReference>
<accession>X0X3G7</accession>
<feature type="non-terminal residue" evidence="2">
    <location>
        <position position="84"/>
    </location>
</feature>
<evidence type="ECO:0008006" key="3">
    <source>
        <dbReference type="Google" id="ProtNLM"/>
    </source>
</evidence>
<dbReference type="Pfam" id="PF00309">
    <property type="entry name" value="Sigma54_AID"/>
    <property type="match status" value="1"/>
</dbReference>
<protein>
    <recommendedName>
        <fullName evidence="3">RNA polymerase sigma factor 54 core-binding domain-containing protein</fullName>
    </recommendedName>
</protein>
<proteinExistence type="predicted"/>
<dbReference type="InterPro" id="IPR000394">
    <property type="entry name" value="RNA_pol_sigma_54"/>
</dbReference>
<feature type="compositionally biased region" description="Basic and acidic residues" evidence="1">
    <location>
        <begin position="66"/>
        <end position="84"/>
    </location>
</feature>
<evidence type="ECO:0000256" key="1">
    <source>
        <dbReference type="SAM" id="MobiDB-lite"/>
    </source>
</evidence>
<organism evidence="2">
    <name type="scientific">marine sediment metagenome</name>
    <dbReference type="NCBI Taxonomy" id="412755"/>
    <lineage>
        <taxon>unclassified sequences</taxon>
        <taxon>metagenomes</taxon>
        <taxon>ecological metagenomes</taxon>
    </lineage>
</organism>
<reference evidence="2" key="1">
    <citation type="journal article" date="2014" name="Front. Microbiol.">
        <title>High frequency of phylogenetically diverse reductive dehalogenase-homologous genes in deep subseafloor sedimentary metagenomes.</title>
        <authorList>
            <person name="Kawai M."/>
            <person name="Futagami T."/>
            <person name="Toyoda A."/>
            <person name="Takaki Y."/>
            <person name="Nishi S."/>
            <person name="Hori S."/>
            <person name="Arai W."/>
            <person name="Tsubouchi T."/>
            <person name="Morono Y."/>
            <person name="Uchiyama I."/>
            <person name="Ito T."/>
            <person name="Fujiyama A."/>
            <person name="Inagaki F."/>
            <person name="Takami H."/>
        </authorList>
    </citation>
    <scope>NUCLEOTIDE SEQUENCE</scope>
    <source>
        <strain evidence="2">Expedition CK06-06</strain>
    </source>
</reference>
<dbReference type="GO" id="GO:0001216">
    <property type="term" value="F:DNA-binding transcription activator activity"/>
    <property type="evidence" value="ECO:0007669"/>
    <property type="project" value="InterPro"/>
</dbReference>
<gene>
    <name evidence="2" type="ORF">S01H1_72728</name>
</gene>